<evidence type="ECO:0000256" key="3">
    <source>
        <dbReference type="SAM" id="Phobius"/>
    </source>
</evidence>
<evidence type="ECO:0000256" key="2">
    <source>
        <dbReference type="SAM" id="MobiDB-lite"/>
    </source>
</evidence>
<dbReference type="Proteomes" id="UP000547209">
    <property type="component" value="Unassembled WGS sequence"/>
</dbReference>
<evidence type="ECO:0000259" key="4">
    <source>
        <dbReference type="Pfam" id="PF09335"/>
    </source>
</evidence>
<organism evidence="5 6">
    <name type="scientific">Cohnella nanjingensis</name>
    <dbReference type="NCBI Taxonomy" id="1387779"/>
    <lineage>
        <taxon>Bacteria</taxon>
        <taxon>Bacillati</taxon>
        <taxon>Bacillota</taxon>
        <taxon>Bacilli</taxon>
        <taxon>Bacillales</taxon>
        <taxon>Paenibacillaceae</taxon>
        <taxon>Cohnella</taxon>
    </lineage>
</organism>
<dbReference type="EMBL" id="JACJVP010000001">
    <property type="protein sequence ID" value="MBB6669334.1"/>
    <property type="molecule type" value="Genomic_DNA"/>
</dbReference>
<dbReference type="InterPro" id="IPR051311">
    <property type="entry name" value="DedA_domain"/>
</dbReference>
<feature type="region of interest" description="Disordered" evidence="2">
    <location>
        <begin position="213"/>
        <end position="245"/>
    </location>
</feature>
<dbReference type="InterPro" id="IPR032816">
    <property type="entry name" value="VTT_dom"/>
</dbReference>
<proteinExistence type="inferred from homology"/>
<feature type="transmembrane region" description="Helical" evidence="3">
    <location>
        <begin position="134"/>
        <end position="158"/>
    </location>
</feature>
<dbReference type="PANTHER" id="PTHR42709">
    <property type="entry name" value="ALKALINE PHOSPHATASE LIKE PROTEIN"/>
    <property type="match status" value="1"/>
</dbReference>
<reference evidence="5 6" key="1">
    <citation type="submission" date="2020-08" db="EMBL/GenBank/DDBJ databases">
        <title>Cohnella phylogeny.</title>
        <authorList>
            <person name="Dunlap C."/>
        </authorList>
    </citation>
    <scope>NUCLEOTIDE SEQUENCE [LARGE SCALE GENOMIC DNA]</scope>
    <source>
        <strain evidence="5 6">DSM 28246</strain>
    </source>
</reference>
<keyword evidence="6" id="KW-1185">Reference proteome</keyword>
<evidence type="ECO:0000313" key="6">
    <source>
        <dbReference type="Proteomes" id="UP000547209"/>
    </source>
</evidence>
<feature type="compositionally biased region" description="Polar residues" evidence="2">
    <location>
        <begin position="223"/>
        <end position="234"/>
    </location>
</feature>
<evidence type="ECO:0000313" key="5">
    <source>
        <dbReference type="EMBL" id="MBB6669334.1"/>
    </source>
</evidence>
<evidence type="ECO:0000256" key="1">
    <source>
        <dbReference type="ARBA" id="ARBA00010792"/>
    </source>
</evidence>
<feature type="transmembrane region" description="Helical" evidence="3">
    <location>
        <begin position="12"/>
        <end position="29"/>
    </location>
</feature>
<dbReference type="AlphaFoldDB" id="A0A7X0RNI0"/>
<keyword evidence="3" id="KW-0812">Transmembrane</keyword>
<sequence>MEWMNALFEQYGYGLLFFGLFTESLALPFPGELAMAIAGHLAYFGKSNYWLDVMYAFLGATIGTTITYALGRKLGTPFIEKYGKYIFLNKQRFAKLVDWFGKYGSKILLISYFIPGFRHFTGYMSGVLRVRFRTFLLFNHFGALMWVIAYVSIGRLFGAQFEKLLHLISAYSRIAVAILVVVLTLVLFFKMRRARLAKKDGLAEAPEAAFTETELVEPERMTGQKQSVQPQSALKSRDKQLVVPR</sequence>
<feature type="compositionally biased region" description="Basic and acidic residues" evidence="2">
    <location>
        <begin position="235"/>
        <end position="245"/>
    </location>
</feature>
<protein>
    <submittedName>
        <fullName evidence="5">DedA family protein</fullName>
    </submittedName>
</protein>
<dbReference type="PANTHER" id="PTHR42709:SF9">
    <property type="entry name" value="ALKALINE PHOSPHATASE LIKE PROTEIN"/>
    <property type="match status" value="1"/>
</dbReference>
<dbReference type="Pfam" id="PF09335">
    <property type="entry name" value="VTT_dom"/>
    <property type="match status" value="1"/>
</dbReference>
<feature type="transmembrane region" description="Helical" evidence="3">
    <location>
        <begin position="49"/>
        <end position="71"/>
    </location>
</feature>
<comment type="similarity">
    <text evidence="1">Belongs to the DedA family.</text>
</comment>
<dbReference type="GO" id="GO:0005886">
    <property type="term" value="C:plasma membrane"/>
    <property type="evidence" value="ECO:0007669"/>
    <property type="project" value="TreeGrafter"/>
</dbReference>
<feature type="transmembrane region" description="Helical" evidence="3">
    <location>
        <begin position="170"/>
        <end position="189"/>
    </location>
</feature>
<gene>
    <name evidence="5" type="ORF">H7C19_01395</name>
</gene>
<accession>A0A7X0RNI0</accession>
<keyword evidence="3" id="KW-0472">Membrane</keyword>
<dbReference type="RefSeq" id="WP_185140750.1">
    <property type="nucleotide sequence ID" value="NZ_JACJVP010000001.1"/>
</dbReference>
<keyword evidence="3" id="KW-1133">Transmembrane helix</keyword>
<name>A0A7X0RNI0_9BACL</name>
<feature type="domain" description="VTT" evidence="4">
    <location>
        <begin position="29"/>
        <end position="155"/>
    </location>
</feature>
<comment type="caution">
    <text evidence="5">The sequence shown here is derived from an EMBL/GenBank/DDBJ whole genome shotgun (WGS) entry which is preliminary data.</text>
</comment>